<dbReference type="PROSITE" id="PS51257">
    <property type="entry name" value="PROKAR_LIPOPROTEIN"/>
    <property type="match status" value="1"/>
</dbReference>
<dbReference type="EMBL" id="CAADFR010000002">
    <property type="protein sequence ID" value="VFK36514.1"/>
    <property type="molecule type" value="Genomic_DNA"/>
</dbReference>
<evidence type="ECO:0000313" key="1">
    <source>
        <dbReference type="EMBL" id="VFK36514.1"/>
    </source>
</evidence>
<protein>
    <submittedName>
        <fullName evidence="3">Uncharacterized protein</fullName>
    </submittedName>
</protein>
<evidence type="ECO:0000313" key="2">
    <source>
        <dbReference type="EMBL" id="VFK39214.1"/>
    </source>
</evidence>
<organism evidence="3">
    <name type="scientific">Candidatus Kentrum sp. SD</name>
    <dbReference type="NCBI Taxonomy" id="2126332"/>
    <lineage>
        <taxon>Bacteria</taxon>
        <taxon>Pseudomonadati</taxon>
        <taxon>Pseudomonadota</taxon>
        <taxon>Gammaproteobacteria</taxon>
        <taxon>Candidatus Kentrum</taxon>
    </lineage>
</organism>
<proteinExistence type="predicted"/>
<accession>A0A451BHS0</accession>
<name>A0A451BHS0_9GAMM</name>
<sequence length="367" mass="40844">MMTTKNESKTYSAWILLLGTALLLGGCAQFGPRLVESGRTDYNKVLQRTGAREMLLNIVRARYGDRPLFLDVGSVSTSFSWNQGALANISGFRSGNPDGALEGNLAYQEQPTITYTPQGGADFVKNMLTPADLDTLIFLSNVGWGIDRLLRLLVNRMGGLPNAPTASGPTPRDAPAYATFKQVANSMRVLQQRQLLAFRYIQRNGKETPAMIIEEEAGDWPQTRKIRELLKLDPDTNIYPLDTNGARDRPLVLGIELRSLVESFFFLSHGVHVPTRDTRMGRVMVTRDEKGRAFDWGLVVGDLFNIRSQAQAPDNARVAVRYRNSWFYVDDSDLASKYTFLLMGQLSALLAGKTTRITPALTLPVHR</sequence>
<dbReference type="AlphaFoldDB" id="A0A451BHS0"/>
<gene>
    <name evidence="3" type="ORF">BECKSD772D_GA0070982_100246</name>
    <name evidence="2" type="ORF">BECKSD772E_GA0070983_100245</name>
    <name evidence="1" type="ORF">BECKSD772F_GA0070984_100247</name>
</gene>
<evidence type="ECO:0000313" key="3">
    <source>
        <dbReference type="EMBL" id="VFK77832.1"/>
    </source>
</evidence>
<reference evidence="3" key="1">
    <citation type="submission" date="2019-02" db="EMBL/GenBank/DDBJ databases">
        <authorList>
            <person name="Gruber-Vodicka R. H."/>
            <person name="Seah K. B. B."/>
        </authorList>
    </citation>
    <scope>NUCLEOTIDE SEQUENCE</scope>
    <source>
        <strain evidence="3">BECK_S127</strain>
        <strain evidence="2">BECK_S1320</strain>
        <strain evidence="1">BECK_S1321</strain>
    </source>
</reference>
<dbReference type="EMBL" id="CAADFU010000002">
    <property type="protein sequence ID" value="VFK39214.1"/>
    <property type="molecule type" value="Genomic_DNA"/>
</dbReference>
<dbReference type="EMBL" id="CAADHB010000002">
    <property type="protein sequence ID" value="VFK77832.1"/>
    <property type="molecule type" value="Genomic_DNA"/>
</dbReference>